<proteinExistence type="predicted"/>
<organism evidence="2 3">
    <name type="scientific">Brassica napus</name>
    <name type="common">Rape</name>
    <dbReference type="NCBI Taxonomy" id="3708"/>
    <lineage>
        <taxon>Eukaryota</taxon>
        <taxon>Viridiplantae</taxon>
        <taxon>Streptophyta</taxon>
        <taxon>Embryophyta</taxon>
        <taxon>Tracheophyta</taxon>
        <taxon>Spermatophyta</taxon>
        <taxon>Magnoliopsida</taxon>
        <taxon>eudicotyledons</taxon>
        <taxon>Gunneridae</taxon>
        <taxon>Pentapetalae</taxon>
        <taxon>rosids</taxon>
        <taxon>malvids</taxon>
        <taxon>Brassicales</taxon>
        <taxon>Brassicaceae</taxon>
        <taxon>Brassiceae</taxon>
        <taxon>Brassica</taxon>
    </lineage>
</organism>
<dbReference type="STRING" id="3708.A0A078GIZ1"/>
<dbReference type="EMBL" id="LK032174">
    <property type="protein sequence ID" value="CDY25356.1"/>
    <property type="molecule type" value="Genomic_DNA"/>
</dbReference>
<gene>
    <name evidence="2" type="primary">BnaA05g19280D</name>
    <name evidence="2" type="ORF">GSBRNA2T00029475001</name>
</gene>
<dbReference type="Proteomes" id="UP000028999">
    <property type="component" value="Unassembled WGS sequence"/>
</dbReference>
<dbReference type="InterPro" id="IPR021420">
    <property type="entry name" value="DUF3067"/>
</dbReference>
<dbReference type="Pfam" id="PF11267">
    <property type="entry name" value="DUF3067"/>
    <property type="match status" value="1"/>
</dbReference>
<dbReference type="InterPro" id="IPR005559">
    <property type="entry name" value="CG-1_dom"/>
</dbReference>
<keyword evidence="3" id="KW-1185">Reference proteome</keyword>
<evidence type="ECO:0000313" key="2">
    <source>
        <dbReference type="EMBL" id="CDY25356.1"/>
    </source>
</evidence>
<reference evidence="2 3" key="1">
    <citation type="journal article" date="2014" name="Science">
        <title>Plant genetics. Early allopolyploid evolution in the post-Neolithic Brassica napus oilseed genome.</title>
        <authorList>
            <person name="Chalhoub B."/>
            <person name="Denoeud F."/>
            <person name="Liu S."/>
            <person name="Parkin I.A."/>
            <person name="Tang H."/>
            <person name="Wang X."/>
            <person name="Chiquet J."/>
            <person name="Belcram H."/>
            <person name="Tong C."/>
            <person name="Samans B."/>
            <person name="Correa M."/>
            <person name="Da Silva C."/>
            <person name="Just J."/>
            <person name="Falentin C."/>
            <person name="Koh C.S."/>
            <person name="Le Clainche I."/>
            <person name="Bernard M."/>
            <person name="Bento P."/>
            <person name="Noel B."/>
            <person name="Labadie K."/>
            <person name="Alberti A."/>
            <person name="Charles M."/>
            <person name="Arnaud D."/>
            <person name="Guo H."/>
            <person name="Daviaud C."/>
            <person name="Alamery S."/>
            <person name="Jabbari K."/>
            <person name="Zhao M."/>
            <person name="Edger P.P."/>
            <person name="Chelaifa H."/>
            <person name="Tack D."/>
            <person name="Lassalle G."/>
            <person name="Mestiri I."/>
            <person name="Schnel N."/>
            <person name="Le Paslier M.C."/>
            <person name="Fan G."/>
            <person name="Renault V."/>
            <person name="Bayer P.E."/>
            <person name="Golicz A.A."/>
            <person name="Manoli S."/>
            <person name="Lee T.H."/>
            <person name="Thi V.H."/>
            <person name="Chalabi S."/>
            <person name="Hu Q."/>
            <person name="Fan C."/>
            <person name="Tollenaere R."/>
            <person name="Lu Y."/>
            <person name="Battail C."/>
            <person name="Shen J."/>
            <person name="Sidebottom C.H."/>
            <person name="Wang X."/>
            <person name="Canaguier A."/>
            <person name="Chauveau A."/>
            <person name="Berard A."/>
            <person name="Deniot G."/>
            <person name="Guan M."/>
            <person name="Liu Z."/>
            <person name="Sun F."/>
            <person name="Lim Y.P."/>
            <person name="Lyons E."/>
            <person name="Town C.D."/>
            <person name="Bancroft I."/>
            <person name="Wang X."/>
            <person name="Meng J."/>
            <person name="Ma J."/>
            <person name="Pires J.C."/>
            <person name="King G.J."/>
            <person name="Brunel D."/>
            <person name="Delourme R."/>
            <person name="Renard M."/>
            <person name="Aury J.M."/>
            <person name="Adams K.L."/>
            <person name="Batley J."/>
            <person name="Snowdon R.J."/>
            <person name="Tost J."/>
            <person name="Edwards D."/>
            <person name="Zhou Y."/>
            <person name="Hua W."/>
            <person name="Sharpe A.G."/>
            <person name="Paterson A.H."/>
            <person name="Guan C."/>
            <person name="Wincker P."/>
        </authorList>
    </citation>
    <scope>NUCLEOTIDE SEQUENCE [LARGE SCALE GENOMIC DNA]</scope>
    <source>
        <strain evidence="3">cv. Darmor-bzh</strain>
    </source>
</reference>
<dbReference type="Pfam" id="PF03859">
    <property type="entry name" value="CG-1"/>
    <property type="match status" value="1"/>
</dbReference>
<dbReference type="GO" id="GO:0003677">
    <property type="term" value="F:DNA binding"/>
    <property type="evidence" value="ECO:0007669"/>
    <property type="project" value="InterPro"/>
</dbReference>
<dbReference type="PaxDb" id="3708-A0A078GIZ1"/>
<dbReference type="AlphaFoldDB" id="A0A078GIZ1"/>
<protein>
    <submittedName>
        <fullName evidence="2">BnaA05g19280D protein</fullName>
    </submittedName>
</protein>
<evidence type="ECO:0000259" key="1">
    <source>
        <dbReference type="Pfam" id="PF03859"/>
    </source>
</evidence>
<name>A0A078GIZ1_BRANA</name>
<evidence type="ECO:0000313" key="3">
    <source>
        <dbReference type="Proteomes" id="UP000028999"/>
    </source>
</evidence>
<sequence length="241" mass="28081">MLYNFSKQIYYDNCWNKKKKFDLFQNLEIHFFILQSSSGRNVIDYREKKSFTLTEEEYILRLDIANMLKCWGAVSHICNSLAKLKERSRILKFNILPSKRLPGYCNLQEKHGDDEEVGALIVKSKTSWLSAEEICKILKQAESKNLTESVEKPPIDSIGLFIFREKKFYDHWRWNDVGGSKTKRGGNNRLGKKKKLSGNDGCSVNVTESTGLLEDNYVRRVHRDSKNFGDELAVVHYRRLT</sequence>
<dbReference type="PANTHER" id="PTHR35126:SF1">
    <property type="entry name" value="DUF3067 DOMAIN-CONTAINING PROTEIN"/>
    <property type="match status" value="1"/>
</dbReference>
<feature type="domain" description="CG-1" evidence="1">
    <location>
        <begin position="124"/>
        <end position="238"/>
    </location>
</feature>
<dbReference type="Gramene" id="CDY25356">
    <property type="protein sequence ID" value="CDY25356"/>
    <property type="gene ID" value="GSBRNA2T00029475001"/>
</dbReference>
<dbReference type="Gene3D" id="3.30.428.40">
    <property type="entry name" value="Protein of unknown function DUF3067"/>
    <property type="match status" value="1"/>
</dbReference>
<dbReference type="PANTHER" id="PTHR35126">
    <property type="entry name" value="SLR0598 PROTEIN"/>
    <property type="match status" value="1"/>
</dbReference>
<accession>A0A078GIZ1</accession>